<keyword evidence="1" id="KW-0378">Hydrolase</keyword>
<feature type="non-terminal residue" evidence="1">
    <location>
        <position position="453"/>
    </location>
</feature>
<evidence type="ECO:0000313" key="1">
    <source>
        <dbReference type="EMBL" id="KAJ1678954.1"/>
    </source>
</evidence>
<gene>
    <name evidence="1" type="primary">LAP3</name>
    <name evidence="1" type="ORF">EV182_003021</name>
</gene>
<dbReference type="EC" id="3.4.22.40" evidence="1"/>
<dbReference type="Proteomes" id="UP001145114">
    <property type="component" value="Unassembled WGS sequence"/>
</dbReference>
<name>A0ACC1HYI9_9FUNG</name>
<dbReference type="EMBL" id="JAMZIH010000713">
    <property type="protein sequence ID" value="KAJ1678954.1"/>
    <property type="molecule type" value="Genomic_DNA"/>
</dbReference>
<comment type="caution">
    <text evidence="1">The sequence shown here is derived from an EMBL/GenBank/DDBJ whole genome shotgun (WGS) entry which is preliminary data.</text>
</comment>
<organism evidence="1 2">
    <name type="scientific">Spiromyces aspiralis</name>
    <dbReference type="NCBI Taxonomy" id="68401"/>
    <lineage>
        <taxon>Eukaryota</taxon>
        <taxon>Fungi</taxon>
        <taxon>Fungi incertae sedis</taxon>
        <taxon>Zoopagomycota</taxon>
        <taxon>Kickxellomycotina</taxon>
        <taxon>Kickxellomycetes</taxon>
        <taxon>Kickxellales</taxon>
        <taxon>Kickxellaceae</taxon>
        <taxon>Spiromyces</taxon>
    </lineage>
</organism>
<protein>
    <submittedName>
        <fullName evidence="1">Bleomycin hydrolase</fullName>
        <ecNumber evidence="1">3.4.22.40</ecNumber>
    </submittedName>
</protein>
<accession>A0ACC1HYI9</accession>
<proteinExistence type="predicted"/>
<sequence>MAVIVVADEKQQQKDLPAAKSYDGNNCLARVRSPITQQQLDEYQHNFDSDPKAQLAALSIKNASYATALENREVYSTVLAVFSHSIQTKVNITDQKQSGRCWIFAGLNMLRQSLMKAQNIDEFEFSQSYLFFYDKLERANWFLENILDTLDEDLDGRVVQYLLHDPISDGGQWDMFVSLVEKYGLMPKAAYPETLHSSSSRNMDWLLTVKLREYAHRLRSKHAAGVPLSTLHSVRTGMLDEIHRILTISLGKPPTKFDWVFEDKDGKYKEFLDMTPQRFYKEVVGVDLTNTVSLINDPRNAYYKQYTVKYLGNIVGGIPVHYVNLPIERVKDLVTKVIVDKRPVWFGCDVGKFINASKGILDLQAVDYKAGFDVEFGLSKADRLRYGESMMTHAMLFTGVHLRGDERLRWRVENSWGPTYGVQGYLVMSEGWFDEYVYQVILEKKDLPDDVLE</sequence>
<reference evidence="1" key="1">
    <citation type="submission" date="2022-06" db="EMBL/GenBank/DDBJ databases">
        <title>Phylogenomic reconstructions and comparative analyses of Kickxellomycotina fungi.</title>
        <authorList>
            <person name="Reynolds N.K."/>
            <person name="Stajich J.E."/>
            <person name="Barry K."/>
            <person name="Grigoriev I.V."/>
            <person name="Crous P."/>
            <person name="Smith M.E."/>
        </authorList>
    </citation>
    <scope>NUCLEOTIDE SEQUENCE</scope>
    <source>
        <strain evidence="1">RSA 2271</strain>
    </source>
</reference>
<evidence type="ECO:0000313" key="2">
    <source>
        <dbReference type="Proteomes" id="UP001145114"/>
    </source>
</evidence>
<keyword evidence="2" id="KW-1185">Reference proteome</keyword>